<evidence type="ECO:0000259" key="2">
    <source>
        <dbReference type="Pfam" id="PF13524"/>
    </source>
</evidence>
<dbReference type="AlphaFoldDB" id="A0A937X4I9"/>
<reference evidence="3 4" key="1">
    <citation type="submission" date="2019-03" db="EMBL/GenBank/DDBJ databases">
        <title>Lake Tanganyika Metagenome-Assembled Genomes (MAGs).</title>
        <authorList>
            <person name="Tran P."/>
        </authorList>
    </citation>
    <scope>NUCLEOTIDE SEQUENCE [LARGE SCALE GENOMIC DNA]</scope>
    <source>
        <strain evidence="3">K_DeepCast_65m_m2_236</strain>
    </source>
</reference>
<dbReference type="InterPro" id="IPR011990">
    <property type="entry name" value="TPR-like_helical_dom_sf"/>
</dbReference>
<sequence>MEPTPRSSGAWIAAQVMERLGFDLSGWTVGVAGDPAGYAQVRDSWPAARMSPLECGRAYDLALILPGTDLSGTPGETWDLAALLADCRWVATTAPPAPGAWEALDGLPVAHRFVFPDFIAPDASSLGLPAGRELRFGYLLQGDRQPSLIGLRPAREMLLPSARQPSLAASGRKLLFVSDRGWSKLLTGDYFDAEYVRVLHAKADCGDGCDAHFNPCEEALPGAVRRAFPDWEPDVVLVVCPEYHAIPLGVEACPWPLVALISDWNVNLRDLVPCLRAFDLVLGDANGMQRLRALGFTNVHYWPMYSFNTALHHPTGETVRHDLAFVGNLNHSIQRERSRYLHQIAQLSETLNVYIGVGLFGAEYARVLQESRIVFNRSVRGELNLRCYEAPACGALLMLEDTNSEARTLFRDGEDCIYYDGTTLTELIHRFVADEGERGRIAGNGARRAHASSYSAHFSALLDLIEDLLYAELPDRPFRANSEAERLGLLGRVAYRRAGGDRIRISFDLLETATRLASRDLGVAADLACVLATLADTMRTEVPQAGSDRHEDLASQVEETESRAAGLFASALGAQPGNPIWALNAAWFLRQRDPDRAGEWLAGVVEGEKGRCEGLMYPMAFRTVEVELEAAWATHVGRPDEQAAEMRRLLAWQAAIWLGDRHAGHPEWAIGATEPRWEEALEWYRVATGLRPDLPEAQAKLGRALLELGETRGAAKAFLAALDDNPLSITATLGMLTAL</sequence>
<evidence type="ECO:0000313" key="4">
    <source>
        <dbReference type="Proteomes" id="UP000703893"/>
    </source>
</evidence>
<dbReference type="Proteomes" id="UP000703893">
    <property type="component" value="Unassembled WGS sequence"/>
</dbReference>
<accession>A0A937X4I9</accession>
<comment type="caution">
    <text evidence="3">The sequence shown here is derived from an EMBL/GenBank/DDBJ whole genome shotgun (WGS) entry which is preliminary data.</text>
</comment>
<organism evidence="3 4">
    <name type="scientific">Candidatus Tanganyikabacteria bacterium</name>
    <dbReference type="NCBI Taxonomy" id="2961651"/>
    <lineage>
        <taxon>Bacteria</taxon>
        <taxon>Bacillati</taxon>
        <taxon>Candidatus Sericytochromatia</taxon>
        <taxon>Candidatus Tanganyikabacteria</taxon>
    </lineage>
</organism>
<dbReference type="InterPro" id="IPR055259">
    <property type="entry name" value="YkvP/CgeB_Glyco_trans-like"/>
</dbReference>
<evidence type="ECO:0000256" key="1">
    <source>
        <dbReference type="PROSITE-ProRule" id="PRU00339"/>
    </source>
</evidence>
<dbReference type="SUPFAM" id="SSF48452">
    <property type="entry name" value="TPR-like"/>
    <property type="match status" value="1"/>
</dbReference>
<feature type="domain" description="Spore protein YkvP/CgeB glycosyl transferase-like" evidence="2">
    <location>
        <begin position="343"/>
        <end position="456"/>
    </location>
</feature>
<name>A0A937X4I9_9BACT</name>
<protein>
    <submittedName>
        <fullName evidence="3">Glycosyltransferase</fullName>
    </submittedName>
</protein>
<gene>
    <name evidence="3" type="ORF">FJZ00_03225</name>
</gene>
<dbReference type="PROSITE" id="PS50005">
    <property type="entry name" value="TPR"/>
    <property type="match status" value="1"/>
</dbReference>
<evidence type="ECO:0000313" key="3">
    <source>
        <dbReference type="EMBL" id="MBM3274137.1"/>
    </source>
</evidence>
<keyword evidence="1" id="KW-0802">TPR repeat</keyword>
<dbReference type="SUPFAM" id="SSF53756">
    <property type="entry name" value="UDP-Glycosyltransferase/glycogen phosphorylase"/>
    <property type="match status" value="1"/>
</dbReference>
<dbReference type="InterPro" id="IPR019734">
    <property type="entry name" value="TPR_rpt"/>
</dbReference>
<dbReference type="EMBL" id="VGJX01000131">
    <property type="protein sequence ID" value="MBM3274137.1"/>
    <property type="molecule type" value="Genomic_DNA"/>
</dbReference>
<feature type="non-terminal residue" evidence="3">
    <location>
        <position position="739"/>
    </location>
</feature>
<feature type="repeat" description="TPR" evidence="1">
    <location>
        <begin position="695"/>
        <end position="728"/>
    </location>
</feature>
<dbReference type="Gene3D" id="3.40.50.2000">
    <property type="entry name" value="Glycogen Phosphorylase B"/>
    <property type="match status" value="1"/>
</dbReference>
<dbReference type="Pfam" id="PF13524">
    <property type="entry name" value="Glyco_trans_1_2"/>
    <property type="match status" value="1"/>
</dbReference>
<proteinExistence type="predicted"/>
<dbReference type="Gene3D" id="1.25.40.10">
    <property type="entry name" value="Tetratricopeptide repeat domain"/>
    <property type="match status" value="1"/>
</dbReference>